<accession>A0ABR1SZU3</accession>
<name>A0ABR1SZU3_9PEZI</name>
<reference evidence="2 3" key="1">
    <citation type="submission" date="2023-01" db="EMBL/GenBank/DDBJ databases">
        <title>Analysis of 21 Apiospora genomes using comparative genomics revels a genus with tremendous synthesis potential of carbohydrate active enzymes and secondary metabolites.</title>
        <authorList>
            <person name="Sorensen T."/>
        </authorList>
    </citation>
    <scope>NUCLEOTIDE SEQUENCE [LARGE SCALE GENOMIC DNA]</scope>
    <source>
        <strain evidence="2 3">CBS 33761</strain>
    </source>
</reference>
<organism evidence="2 3">
    <name type="scientific">Apiospora rasikravindrae</name>
    <dbReference type="NCBI Taxonomy" id="990691"/>
    <lineage>
        <taxon>Eukaryota</taxon>
        <taxon>Fungi</taxon>
        <taxon>Dikarya</taxon>
        <taxon>Ascomycota</taxon>
        <taxon>Pezizomycotina</taxon>
        <taxon>Sordariomycetes</taxon>
        <taxon>Xylariomycetidae</taxon>
        <taxon>Amphisphaeriales</taxon>
        <taxon>Apiosporaceae</taxon>
        <taxon>Apiospora</taxon>
    </lineage>
</organism>
<evidence type="ECO:0000313" key="2">
    <source>
        <dbReference type="EMBL" id="KAK8039848.1"/>
    </source>
</evidence>
<gene>
    <name evidence="2" type="ORF">PG993_008259</name>
</gene>
<protein>
    <submittedName>
        <fullName evidence="2">Uncharacterized protein</fullName>
    </submittedName>
</protein>
<sequence length="369" mass="42105">MHKRLPRKLAAAIPYGKETLSDTCEHLFQHRSLCSTMPRKSHAVFNTCPVTWSDHKSLGPSIVYNCRSDTVCQTPEENDILMSVTTFPKFHLTFAVMYGCTDTIMGDVSQYLDTFRRPAFYPLMLPMMFVELERKRLLGAVRRETSNLDQRIMEMESRLSNRTPPKSMDEKAGVIVETMLQKDCKATKDWLQVSKLQDGVQSLITILDCMKTLSQEFLKESETGATYVDNRQLNTKKFQDRLGEIKIELMSEVRNCESILGGMTLATQMEWNYHTRRDAKANIIIACASKVDSNQMRLISILGMIFLPGTFLAKRARKWSPPWIGLYCGAAAMLTLLMWWLSTKYFAVGQQDTLKEIQNALDSDDGSMV</sequence>
<evidence type="ECO:0000313" key="3">
    <source>
        <dbReference type="Proteomes" id="UP001444661"/>
    </source>
</evidence>
<keyword evidence="1" id="KW-1133">Transmembrane helix</keyword>
<feature type="transmembrane region" description="Helical" evidence="1">
    <location>
        <begin position="322"/>
        <end position="341"/>
    </location>
</feature>
<comment type="caution">
    <text evidence="2">The sequence shown here is derived from an EMBL/GenBank/DDBJ whole genome shotgun (WGS) entry which is preliminary data.</text>
</comment>
<evidence type="ECO:0000256" key="1">
    <source>
        <dbReference type="SAM" id="Phobius"/>
    </source>
</evidence>
<dbReference type="EMBL" id="JAQQWK010000006">
    <property type="protein sequence ID" value="KAK8039848.1"/>
    <property type="molecule type" value="Genomic_DNA"/>
</dbReference>
<dbReference type="Proteomes" id="UP001444661">
    <property type="component" value="Unassembled WGS sequence"/>
</dbReference>
<proteinExistence type="predicted"/>
<keyword evidence="1" id="KW-0812">Transmembrane</keyword>
<keyword evidence="3" id="KW-1185">Reference proteome</keyword>
<keyword evidence="1" id="KW-0472">Membrane</keyword>